<dbReference type="GO" id="GO:0050661">
    <property type="term" value="F:NADP binding"/>
    <property type="evidence" value="ECO:0007669"/>
    <property type="project" value="InterPro"/>
</dbReference>
<dbReference type="KEGG" id="aau:AAur_1938"/>
<comment type="similarity">
    <text evidence="1">Belongs to the L-aspartate dehydrogenase family.</text>
</comment>
<reference evidence="4 5" key="1">
    <citation type="journal article" date="2006" name="PLoS Genet.">
        <title>Secrets of soil survival revealed by the genome sequence of Arthrobacter aurescens TC1.</title>
        <authorList>
            <person name="Mongodin E.F."/>
            <person name="Shapir N."/>
            <person name="Daugherty S.C."/>
            <person name="DeBoy R.T."/>
            <person name="Emerson J.B."/>
            <person name="Shvartzbeyn A."/>
            <person name="Radune D."/>
            <person name="Vamathevan J."/>
            <person name="Riggs F."/>
            <person name="Grinberg V."/>
            <person name="Khouri H."/>
            <person name="Wackett L.P."/>
            <person name="Nelson K.E."/>
            <person name="Sadowsky M.J."/>
        </authorList>
    </citation>
    <scope>NUCLEOTIDE SEQUENCE [LARGE SCALE GENOMIC DNA]</scope>
    <source>
        <strain evidence="4 5">TC1</strain>
    </source>
</reference>
<dbReference type="PIRSF" id="PIRSF005227">
    <property type="entry name" value="Asp_dh_NAD_syn"/>
    <property type="match status" value="1"/>
</dbReference>
<dbReference type="InterPro" id="IPR036291">
    <property type="entry name" value="NAD(P)-bd_dom_sf"/>
</dbReference>
<dbReference type="Proteomes" id="UP000000637">
    <property type="component" value="Chromosome"/>
</dbReference>
<dbReference type="Gene3D" id="3.40.50.720">
    <property type="entry name" value="NAD(P)-binding Rossmann-like Domain"/>
    <property type="match status" value="1"/>
</dbReference>
<dbReference type="SUPFAM" id="SSF55347">
    <property type="entry name" value="Glyceraldehyde-3-phosphate dehydrogenase-like, C-terminal domain"/>
    <property type="match status" value="1"/>
</dbReference>
<dbReference type="eggNOG" id="COG1712">
    <property type="taxonomic scope" value="Bacteria"/>
</dbReference>
<dbReference type="GO" id="GO:0009435">
    <property type="term" value="P:NAD+ biosynthetic process"/>
    <property type="evidence" value="ECO:0007669"/>
    <property type="project" value="InterPro"/>
</dbReference>
<dbReference type="PANTHER" id="PTHR31873">
    <property type="entry name" value="L-ASPARTATE DEHYDROGENASE-RELATED"/>
    <property type="match status" value="1"/>
</dbReference>
<dbReference type="SUPFAM" id="SSF51735">
    <property type="entry name" value="NAD(P)-binding Rossmann-fold domains"/>
    <property type="match status" value="1"/>
</dbReference>
<dbReference type="Pfam" id="PF01958">
    <property type="entry name" value="Asp_DH_C"/>
    <property type="match status" value="1"/>
</dbReference>
<dbReference type="Gene3D" id="3.30.360.10">
    <property type="entry name" value="Dihydrodipicolinate Reductase, domain 2"/>
    <property type="match status" value="1"/>
</dbReference>
<name>A1R621_PAEAT</name>
<dbReference type="Pfam" id="PF03447">
    <property type="entry name" value="NAD_binding_3"/>
    <property type="match status" value="1"/>
</dbReference>
<feature type="domain" description="Aspartate dehydrogenase" evidence="2">
    <location>
        <begin position="166"/>
        <end position="250"/>
    </location>
</feature>
<keyword evidence="5" id="KW-1185">Reference proteome</keyword>
<evidence type="ECO:0000313" key="4">
    <source>
        <dbReference type="EMBL" id="ABM08231.1"/>
    </source>
</evidence>
<dbReference type="HOGENOM" id="CLU_089550_0_0_11"/>
<sequence>MKPGPRRIGIIGHGAIGARVAADIAAGKVKGATLEGIICRSAIDNAPAPQFEMEHALGRCDVLVECAGQEVLIEHGEAVLSAGVDLLATSVGALADPHLSQRLLAAGPGRLFLTPGSIGGLDLLASGARATGYDAVMITTTKLPGSLIQPWMDEAEADRIRNTPGPIEIFHGPAARATQLFPKSLNVAAAVALAVDDWDAVAVSVRADPAAELTTHLIEASGNSGNYRFEICNKVSPQNPRTSGVVPFAVLRSLELIIGARGGMI</sequence>
<evidence type="ECO:0000256" key="1">
    <source>
        <dbReference type="ARBA" id="ARBA00008331"/>
    </source>
</evidence>
<organism evidence="4 5">
    <name type="scientific">Paenarthrobacter aurescens (strain TC1)</name>
    <dbReference type="NCBI Taxonomy" id="290340"/>
    <lineage>
        <taxon>Bacteria</taxon>
        <taxon>Bacillati</taxon>
        <taxon>Actinomycetota</taxon>
        <taxon>Actinomycetes</taxon>
        <taxon>Micrococcales</taxon>
        <taxon>Micrococcaceae</taxon>
        <taxon>Paenarthrobacter</taxon>
    </lineage>
</organism>
<evidence type="ECO:0000259" key="2">
    <source>
        <dbReference type="Pfam" id="PF01958"/>
    </source>
</evidence>
<dbReference type="OrthoDB" id="4772942at2"/>
<proteinExistence type="inferred from homology"/>
<dbReference type="GO" id="GO:0033735">
    <property type="term" value="F:aspartate dehydrogenase [NAD(P)+] activity"/>
    <property type="evidence" value="ECO:0007669"/>
    <property type="project" value="InterPro"/>
</dbReference>
<dbReference type="InterPro" id="IPR002811">
    <property type="entry name" value="Asp_DH"/>
</dbReference>
<feature type="domain" description="Aspartate/homoserine dehydrogenase NAD-binding" evidence="3">
    <location>
        <begin position="12"/>
        <end position="106"/>
    </location>
</feature>
<dbReference type="PANTHER" id="PTHR31873:SF6">
    <property type="entry name" value="ASPARTATE DEHYDROGENASE DOMAIN-CONTAINING PROTEIN"/>
    <property type="match status" value="1"/>
</dbReference>
<dbReference type="STRING" id="290340.AAur_1938"/>
<dbReference type="InterPro" id="IPR011182">
    <property type="entry name" value="L-Asp_DH"/>
</dbReference>
<protein>
    <submittedName>
        <fullName evidence="4">Homoserine dehydrogenase, NAD binding domain protein</fullName>
    </submittedName>
</protein>
<evidence type="ECO:0000313" key="5">
    <source>
        <dbReference type="Proteomes" id="UP000000637"/>
    </source>
</evidence>
<dbReference type="AlphaFoldDB" id="A1R621"/>
<dbReference type="EMBL" id="CP000474">
    <property type="protein sequence ID" value="ABM08231.1"/>
    <property type="molecule type" value="Genomic_DNA"/>
</dbReference>
<accession>A1R621</accession>
<dbReference type="RefSeq" id="WP_011774627.1">
    <property type="nucleotide sequence ID" value="NC_008711.1"/>
</dbReference>
<dbReference type="InterPro" id="IPR005106">
    <property type="entry name" value="Asp/hSer_DH_NAD-bd"/>
</dbReference>
<gene>
    <name evidence="4" type="ordered locus">AAur_1938</name>
</gene>
<evidence type="ECO:0000259" key="3">
    <source>
        <dbReference type="Pfam" id="PF03447"/>
    </source>
</evidence>